<keyword evidence="2" id="KW-1185">Reference proteome</keyword>
<name>A0A0F5FTV4_9HYPH</name>
<dbReference type="EMBL" id="JZEX01000097">
    <property type="protein sequence ID" value="KKB12010.1"/>
    <property type="molecule type" value="Genomic_DNA"/>
</dbReference>
<organism evidence="1 2">
    <name type="scientific">Devosia geojensis</name>
    <dbReference type="NCBI Taxonomy" id="443610"/>
    <lineage>
        <taxon>Bacteria</taxon>
        <taxon>Pseudomonadati</taxon>
        <taxon>Pseudomonadota</taxon>
        <taxon>Alphaproteobacteria</taxon>
        <taxon>Hyphomicrobiales</taxon>
        <taxon>Devosiaceae</taxon>
        <taxon>Devosia</taxon>
    </lineage>
</organism>
<accession>A0A0F5FTV4</accession>
<dbReference type="AlphaFoldDB" id="A0A0F5FTV4"/>
<reference evidence="1 2" key="1">
    <citation type="submission" date="2015-03" db="EMBL/GenBank/DDBJ databases">
        <authorList>
            <person name="Hassan Y.I."/>
            <person name="Lepp D."/>
            <person name="Li X.-Z."/>
            <person name="Zhou T."/>
        </authorList>
    </citation>
    <scope>NUCLEOTIDE SEQUENCE [LARGE SCALE GENOMIC DNA]</scope>
    <source>
        <strain evidence="1 2">BD-c194</strain>
    </source>
</reference>
<protein>
    <submittedName>
        <fullName evidence="1">Uncharacterized protein</fullName>
    </submittedName>
</protein>
<comment type="caution">
    <text evidence="1">The sequence shown here is derived from an EMBL/GenBank/DDBJ whole genome shotgun (WGS) entry which is preliminary data.</text>
</comment>
<proteinExistence type="predicted"/>
<evidence type="ECO:0000313" key="1">
    <source>
        <dbReference type="EMBL" id="KKB12010.1"/>
    </source>
</evidence>
<evidence type="ECO:0000313" key="2">
    <source>
        <dbReference type="Proteomes" id="UP000033632"/>
    </source>
</evidence>
<gene>
    <name evidence="1" type="ORF">VE25_09500</name>
</gene>
<sequence length="80" mass="8856">MDGAPRLDGMGWPRLLGVDCALEPVVTGSPKVRLPRAVHPDKVTAPTIRLAIATTVLDVLRDTRILISSLVRRYSTRMRH</sequence>
<dbReference type="Proteomes" id="UP000033632">
    <property type="component" value="Unassembled WGS sequence"/>
</dbReference>
<dbReference type="PATRIC" id="fig|443610.3.peg.67"/>